<accession>A0A2P1NM61</accession>
<dbReference type="Pfam" id="PF10636">
    <property type="entry name" value="hemP"/>
    <property type="match status" value="1"/>
</dbReference>
<protein>
    <submittedName>
        <fullName evidence="1">Hemin uptake protein HemP</fullName>
    </submittedName>
</protein>
<keyword evidence="2" id="KW-1185">Reference proteome</keyword>
<organism evidence="1 2">
    <name type="scientific">Pulveribacter suum</name>
    <dbReference type="NCBI Taxonomy" id="2116657"/>
    <lineage>
        <taxon>Bacteria</taxon>
        <taxon>Pseudomonadati</taxon>
        <taxon>Pseudomonadota</taxon>
        <taxon>Betaproteobacteria</taxon>
        <taxon>Burkholderiales</taxon>
        <taxon>Comamonadaceae</taxon>
        <taxon>Pulveribacter</taxon>
    </lineage>
</organism>
<dbReference type="EMBL" id="CP027792">
    <property type="protein sequence ID" value="AVP58145.1"/>
    <property type="molecule type" value="Genomic_DNA"/>
</dbReference>
<dbReference type="RefSeq" id="WP_106846698.1">
    <property type="nucleotide sequence ID" value="NZ_CP027792.1"/>
</dbReference>
<dbReference type="Proteomes" id="UP000241829">
    <property type="component" value="Chromosome"/>
</dbReference>
<dbReference type="AlphaFoldDB" id="A0A2P1NM61"/>
<evidence type="ECO:0000313" key="2">
    <source>
        <dbReference type="Proteomes" id="UP000241829"/>
    </source>
</evidence>
<dbReference type="KEGG" id="melm:C7H73_11040"/>
<proteinExistence type="predicted"/>
<gene>
    <name evidence="1" type="ORF">C7H73_11040</name>
</gene>
<dbReference type="OrthoDB" id="5348353at2"/>
<dbReference type="InterPro" id="IPR019600">
    <property type="entry name" value="Hemin_uptake_protein_HemP"/>
</dbReference>
<dbReference type="Gene3D" id="2.10.70.10">
    <property type="entry name" value="Complement Module, domain 1"/>
    <property type="match status" value="1"/>
</dbReference>
<reference evidence="2" key="1">
    <citation type="submission" date="2018-03" db="EMBL/GenBank/DDBJ databases">
        <title>Genome sequencing of Melaminivora sp. strain SC2-7.</title>
        <authorList>
            <person name="Kim S.-J."/>
            <person name="Heo J."/>
            <person name="Ahn J.-H."/>
            <person name="Kwon S.-W."/>
        </authorList>
    </citation>
    <scope>NUCLEOTIDE SEQUENCE [LARGE SCALE GENOMIC DNA]</scope>
    <source>
        <strain evidence="2">SC2-7</strain>
    </source>
</reference>
<name>A0A2P1NM61_9BURK</name>
<sequence length="65" mass="6609">MHAVLAAQPALPATPPALSAGVAASERPALHSSALLQGCKAVTIVHNGALYQLQATRLGKLILTK</sequence>
<evidence type="ECO:0000313" key="1">
    <source>
        <dbReference type="EMBL" id="AVP58145.1"/>
    </source>
</evidence>